<keyword evidence="2" id="KW-0805">Transcription regulation</keyword>
<name>A0A158C3I0_9BURK</name>
<keyword evidence="1" id="KW-0678">Repressor</keyword>
<evidence type="ECO:0000313" key="9">
    <source>
        <dbReference type="Proteomes" id="UP000054870"/>
    </source>
</evidence>
<dbReference type="AlphaFoldDB" id="A0A158C3I0"/>
<feature type="DNA-binding region" description="H-T-H motif" evidence="5">
    <location>
        <begin position="56"/>
        <end position="75"/>
    </location>
</feature>
<dbReference type="SUPFAM" id="SSF48498">
    <property type="entry name" value="Tetracyclin repressor-like, C-terminal domain"/>
    <property type="match status" value="1"/>
</dbReference>
<dbReference type="InterPro" id="IPR039538">
    <property type="entry name" value="BetI_C"/>
</dbReference>
<dbReference type="PRINTS" id="PR00455">
    <property type="entry name" value="HTHTETR"/>
</dbReference>
<feature type="region of interest" description="Disordered" evidence="6">
    <location>
        <begin position="1"/>
        <end position="26"/>
    </location>
</feature>
<proteinExistence type="predicted"/>
<dbReference type="GO" id="GO:0000976">
    <property type="term" value="F:transcription cis-regulatory region binding"/>
    <property type="evidence" value="ECO:0007669"/>
    <property type="project" value="TreeGrafter"/>
</dbReference>
<evidence type="ECO:0000256" key="5">
    <source>
        <dbReference type="PROSITE-ProRule" id="PRU00335"/>
    </source>
</evidence>
<dbReference type="InterPro" id="IPR009057">
    <property type="entry name" value="Homeodomain-like_sf"/>
</dbReference>
<dbReference type="SUPFAM" id="SSF46689">
    <property type="entry name" value="Homeodomain-like"/>
    <property type="match status" value="1"/>
</dbReference>
<dbReference type="PROSITE" id="PS50977">
    <property type="entry name" value="HTH_TETR_2"/>
    <property type="match status" value="1"/>
</dbReference>
<dbReference type="InterPro" id="IPR050109">
    <property type="entry name" value="HTH-type_TetR-like_transc_reg"/>
</dbReference>
<gene>
    <name evidence="8" type="ORF">AWB75_04437</name>
</gene>
<dbReference type="EMBL" id="FCOF02000022">
    <property type="protein sequence ID" value="SAK76853.1"/>
    <property type="molecule type" value="Genomic_DNA"/>
</dbReference>
<dbReference type="PANTHER" id="PTHR30055">
    <property type="entry name" value="HTH-TYPE TRANSCRIPTIONAL REGULATOR RUTR"/>
    <property type="match status" value="1"/>
</dbReference>
<organism evidence="8 9">
    <name type="scientific">Caballeronia catudaia</name>
    <dbReference type="NCBI Taxonomy" id="1777136"/>
    <lineage>
        <taxon>Bacteria</taxon>
        <taxon>Pseudomonadati</taxon>
        <taxon>Pseudomonadota</taxon>
        <taxon>Betaproteobacteria</taxon>
        <taxon>Burkholderiales</taxon>
        <taxon>Burkholderiaceae</taxon>
        <taxon>Caballeronia</taxon>
    </lineage>
</organism>
<protein>
    <submittedName>
        <fullName evidence="8">TetR family transcriptional regulator</fullName>
    </submittedName>
</protein>
<dbReference type="OrthoDB" id="8586619at2"/>
<evidence type="ECO:0000256" key="2">
    <source>
        <dbReference type="ARBA" id="ARBA00023015"/>
    </source>
</evidence>
<sequence>MTVRKEPSPRKRRASGAACSMGHPADGLRAQGLRTRNAIIHAARKLLLESGPMAFSLRAVALRAGISVSNLQYYFPTRSAVLRAVMLPAIDTYFDALKRALQSNASPRATLDAILHQSVQDAKDSEYISLWWHFFSFASTDPECAQMRNDWYDTLTSQVADLIHAANPARGAAESAHIAVLLISMLDGVTFHLGTVRSSRAYMRKFEAKLFEIAHTLVGEKR</sequence>
<dbReference type="Pfam" id="PF13977">
    <property type="entry name" value="TetR_C_6"/>
    <property type="match status" value="1"/>
</dbReference>
<evidence type="ECO:0000256" key="6">
    <source>
        <dbReference type="SAM" id="MobiDB-lite"/>
    </source>
</evidence>
<keyword evidence="4" id="KW-0804">Transcription</keyword>
<keyword evidence="3 5" id="KW-0238">DNA-binding</keyword>
<evidence type="ECO:0000256" key="4">
    <source>
        <dbReference type="ARBA" id="ARBA00023163"/>
    </source>
</evidence>
<dbReference type="Proteomes" id="UP000054870">
    <property type="component" value="Unassembled WGS sequence"/>
</dbReference>
<evidence type="ECO:0000259" key="7">
    <source>
        <dbReference type="PROSITE" id="PS50977"/>
    </source>
</evidence>
<dbReference type="Gene3D" id="1.10.357.10">
    <property type="entry name" value="Tetracycline Repressor, domain 2"/>
    <property type="match status" value="1"/>
</dbReference>
<dbReference type="Pfam" id="PF00440">
    <property type="entry name" value="TetR_N"/>
    <property type="match status" value="1"/>
</dbReference>
<feature type="domain" description="HTH tetR-type" evidence="7">
    <location>
        <begin position="33"/>
        <end position="93"/>
    </location>
</feature>
<evidence type="ECO:0000256" key="3">
    <source>
        <dbReference type="ARBA" id="ARBA00023125"/>
    </source>
</evidence>
<reference evidence="8" key="1">
    <citation type="submission" date="2016-01" db="EMBL/GenBank/DDBJ databases">
        <authorList>
            <person name="Peeters C."/>
        </authorList>
    </citation>
    <scope>NUCLEOTIDE SEQUENCE [LARGE SCALE GENOMIC DNA]</scope>
    <source>
        <strain evidence="8">LMG 29318</strain>
    </source>
</reference>
<accession>A0A158C3I0</accession>
<evidence type="ECO:0000313" key="8">
    <source>
        <dbReference type="EMBL" id="SAK76853.1"/>
    </source>
</evidence>
<dbReference type="GO" id="GO:0003700">
    <property type="term" value="F:DNA-binding transcription factor activity"/>
    <property type="evidence" value="ECO:0007669"/>
    <property type="project" value="TreeGrafter"/>
</dbReference>
<dbReference type="InterPro" id="IPR001647">
    <property type="entry name" value="HTH_TetR"/>
</dbReference>
<keyword evidence="9" id="KW-1185">Reference proteome</keyword>
<dbReference type="PANTHER" id="PTHR30055:SF234">
    <property type="entry name" value="HTH-TYPE TRANSCRIPTIONAL REGULATOR BETI"/>
    <property type="match status" value="1"/>
</dbReference>
<dbReference type="InterPro" id="IPR036271">
    <property type="entry name" value="Tet_transcr_reg_TetR-rel_C_sf"/>
</dbReference>
<comment type="caution">
    <text evidence="8">The sequence shown here is derived from an EMBL/GenBank/DDBJ whole genome shotgun (WGS) entry which is preliminary data.</text>
</comment>
<evidence type="ECO:0000256" key="1">
    <source>
        <dbReference type="ARBA" id="ARBA00022491"/>
    </source>
</evidence>